<comment type="caution">
    <text evidence="2">The sequence shown here is derived from an EMBL/GenBank/DDBJ whole genome shotgun (WGS) entry which is preliminary data.</text>
</comment>
<organism evidence="2 3">
    <name type="scientific">Trifolium pratense</name>
    <name type="common">Red clover</name>
    <dbReference type="NCBI Taxonomy" id="57577"/>
    <lineage>
        <taxon>Eukaryota</taxon>
        <taxon>Viridiplantae</taxon>
        <taxon>Streptophyta</taxon>
        <taxon>Embryophyta</taxon>
        <taxon>Tracheophyta</taxon>
        <taxon>Spermatophyta</taxon>
        <taxon>Magnoliopsida</taxon>
        <taxon>eudicotyledons</taxon>
        <taxon>Gunneridae</taxon>
        <taxon>Pentapetalae</taxon>
        <taxon>rosids</taxon>
        <taxon>fabids</taxon>
        <taxon>Fabales</taxon>
        <taxon>Fabaceae</taxon>
        <taxon>Papilionoideae</taxon>
        <taxon>50 kb inversion clade</taxon>
        <taxon>NPAAA clade</taxon>
        <taxon>Hologalegina</taxon>
        <taxon>IRL clade</taxon>
        <taxon>Trifolieae</taxon>
        <taxon>Trifolium</taxon>
    </lineage>
</organism>
<dbReference type="Proteomes" id="UP000236291">
    <property type="component" value="Unassembled WGS sequence"/>
</dbReference>
<protein>
    <submittedName>
        <fullName evidence="2">Uncharacterized protein</fullName>
    </submittedName>
</protein>
<dbReference type="AlphaFoldDB" id="A0A2K3JRG8"/>
<evidence type="ECO:0000313" key="3">
    <source>
        <dbReference type="Proteomes" id="UP000236291"/>
    </source>
</evidence>
<evidence type="ECO:0000256" key="1">
    <source>
        <dbReference type="SAM" id="MobiDB-lite"/>
    </source>
</evidence>
<feature type="region of interest" description="Disordered" evidence="1">
    <location>
        <begin position="1"/>
        <end position="44"/>
    </location>
</feature>
<evidence type="ECO:0000313" key="2">
    <source>
        <dbReference type="EMBL" id="PNX56633.1"/>
    </source>
</evidence>
<name>A0A2K3JRG8_TRIPR</name>
<dbReference type="EMBL" id="ASHM01120330">
    <property type="protein sequence ID" value="PNX56633.1"/>
    <property type="molecule type" value="Genomic_DNA"/>
</dbReference>
<feature type="non-terminal residue" evidence="2">
    <location>
        <position position="1"/>
    </location>
</feature>
<accession>A0A2K3JRG8</accession>
<gene>
    <name evidence="2" type="ORF">L195_g058303</name>
</gene>
<sequence length="44" mass="5017">REPSRRWRKVAGDSPLTGIGGRGAPRLRVSEREPDEEERTEKKA</sequence>
<reference evidence="2 3" key="1">
    <citation type="journal article" date="2014" name="Am. J. Bot.">
        <title>Genome assembly and annotation for red clover (Trifolium pratense; Fabaceae).</title>
        <authorList>
            <person name="Istvanek J."/>
            <person name="Jaros M."/>
            <person name="Krenek A."/>
            <person name="Repkova J."/>
        </authorList>
    </citation>
    <scope>NUCLEOTIDE SEQUENCE [LARGE SCALE GENOMIC DNA]</scope>
    <source>
        <strain evidence="3">cv. Tatra</strain>
        <tissue evidence="2">Young leaves</tissue>
    </source>
</reference>
<proteinExistence type="predicted"/>
<reference evidence="2 3" key="2">
    <citation type="journal article" date="2017" name="Front. Plant Sci.">
        <title>Gene Classification and Mining of Molecular Markers Useful in Red Clover (Trifolium pratense) Breeding.</title>
        <authorList>
            <person name="Istvanek J."/>
            <person name="Dluhosova J."/>
            <person name="Dluhos P."/>
            <person name="Patkova L."/>
            <person name="Nedelnik J."/>
            <person name="Repkova J."/>
        </authorList>
    </citation>
    <scope>NUCLEOTIDE SEQUENCE [LARGE SCALE GENOMIC DNA]</scope>
    <source>
        <strain evidence="3">cv. Tatra</strain>
        <tissue evidence="2">Young leaves</tissue>
    </source>
</reference>